<keyword evidence="6" id="KW-0067">ATP-binding</keyword>
<dbReference type="Pfam" id="PF13087">
    <property type="entry name" value="AAA_12"/>
    <property type="match status" value="1"/>
</dbReference>
<feature type="domain" description="DNA2/NAM7 helicase helicase" evidence="3">
    <location>
        <begin position="565"/>
        <end position="642"/>
    </location>
</feature>
<accession>A0A512RSC3</accession>
<evidence type="ECO:0000259" key="5">
    <source>
        <dbReference type="Pfam" id="PF18741"/>
    </source>
</evidence>
<feature type="compositionally biased region" description="Acidic residues" evidence="1">
    <location>
        <begin position="1727"/>
        <end position="1738"/>
    </location>
</feature>
<evidence type="ECO:0000256" key="1">
    <source>
        <dbReference type="SAM" id="MobiDB-lite"/>
    </source>
</evidence>
<feature type="compositionally biased region" description="Basic and acidic residues" evidence="1">
    <location>
        <begin position="1707"/>
        <end position="1719"/>
    </location>
</feature>
<keyword evidence="6" id="KW-0378">Hydrolase</keyword>
<dbReference type="Gene3D" id="1.10.510.10">
    <property type="entry name" value="Transferase(Phosphotransferase) domain 1"/>
    <property type="match status" value="1"/>
</dbReference>
<dbReference type="Pfam" id="PF13086">
    <property type="entry name" value="AAA_11"/>
    <property type="match status" value="1"/>
</dbReference>
<dbReference type="InterPro" id="IPR047187">
    <property type="entry name" value="SF1_C_Upf1"/>
</dbReference>
<evidence type="ECO:0000259" key="2">
    <source>
        <dbReference type="Pfam" id="PF05406"/>
    </source>
</evidence>
<dbReference type="GO" id="GO:0004386">
    <property type="term" value="F:helicase activity"/>
    <property type="evidence" value="ECO:0007669"/>
    <property type="project" value="UniProtKB-KW"/>
</dbReference>
<dbReference type="InterPro" id="IPR049809">
    <property type="entry name" value="YehF/YfeS-like_WGR"/>
</dbReference>
<name>A0A512RSC3_9BACT</name>
<dbReference type="InterPro" id="IPR008893">
    <property type="entry name" value="WGR_domain"/>
</dbReference>
<feature type="domain" description="DNA2/NAM7 helicase-like C-terminal" evidence="4">
    <location>
        <begin position="1277"/>
        <end position="1489"/>
    </location>
</feature>
<keyword evidence="6" id="KW-0347">Helicase</keyword>
<protein>
    <submittedName>
        <fullName evidence="6">DNA helicase</fullName>
    </submittedName>
</protein>
<dbReference type="Proteomes" id="UP000321436">
    <property type="component" value="Unassembled WGS sequence"/>
</dbReference>
<dbReference type="RefSeq" id="WP_146867219.1">
    <property type="nucleotide sequence ID" value="NZ_BKAU01000007.1"/>
</dbReference>
<comment type="caution">
    <text evidence="6">The sequence shown here is derived from an EMBL/GenBank/DDBJ whole genome shotgun (WGS) entry which is preliminary data.</text>
</comment>
<reference evidence="6 7" key="1">
    <citation type="submission" date="2019-07" db="EMBL/GenBank/DDBJ databases">
        <title>Whole genome shotgun sequence of Chitinophaga cymbidii NBRC 109752.</title>
        <authorList>
            <person name="Hosoyama A."/>
            <person name="Uohara A."/>
            <person name="Ohji S."/>
            <person name="Ichikawa N."/>
        </authorList>
    </citation>
    <scope>NUCLEOTIDE SEQUENCE [LARGE SCALE GENOMIC DNA]</scope>
    <source>
        <strain evidence="6 7">NBRC 109752</strain>
    </source>
</reference>
<feature type="region of interest" description="Disordered" evidence="1">
    <location>
        <begin position="1704"/>
        <end position="1738"/>
    </location>
</feature>
<sequence length="1738" mass="197293">MRIIDFPQFLQTAFQHGAYTTDDVIAAVLPLFKTVQAVHDAGLVAAFDQEDILQVHDRTVTIDPALAHPPLDALDKVDALTAGQNPHFRVVDKIKVSADNNEAVSLLVHKDLQKTLQHAAYIPGYRSYEMLLGHHDEQTDIFCLGLVLASVALGIDLHDPQGLDAFVEQRLHPLRFARIHPAVGTLITEMTMLHRAQRTQDLQEAIHRLEHYRDFDPEKQLDLGQVAGWVYQERKERQAFILNKLRNRLFDVSRRNRLLYYKPNARFANLTLGSVPMVLHHQSIRPELLFTWNDEIAQKVIGMKDLALNKYLRFEDHIYLPAVLNKVRLEAQRDVQEYGFSQLKLVIAFLKWHNLRDPEEAEESIFSPLLLIPAELKKKKQAGGDQYVLSITDNNAEVNPVLANQLRELYGIELPDMVDLEEMSLEQFYQLLQVQIEGANRGIVLQYMNKPGIRLIYKEARETVNQYHQKLQKAPIPAPAEDHELFQLAAEADNPYRWDFDICHVVLGNFNYKKMSLVRDYNAVIDQPQQHAVFEQLFSAQPKPVEEATPAPALPEEWYHVIQADPTQAKAILQARKGESYIIQGPPGTGKSQTITNLIADFVARGKQVLFVCEKRAALDVVFHRLRQQGLDELCCYIHDSQADKRAFIKDLKLTYESFLRQGPDLHSTTLKRNALLHTLQQQLQLLQEFHDTHAHEQEHAGVAVRTLIERLLALRPLLRPLDPVQEETVPHYKQWIAYGNMVELLGEALEESGAEPVFAAHPLSKVHEQVFTAEHPQTMLNKLVTDSKALLDTVEEVIRKHVPEVQTLDVLKQLVTQATLLLPLAENDNLQLVDPQQPAARAFELEVKQHRMLQKAFDDAAKENIHWKHKFSEQDTLQAIDVALKQENSFWRFLSGSWRRLKKQMSGRYDLAQHAVTPSYSSILGLLKAEYDAARLLAEKRQSIMREYGTDNIDLTWLSIERLRTRLTDPSLQYLLQHPDARQTVIQLAPLQDTLYRVDQQLQQTLQDPPTQHILTLQDELESIRLNAPALEELLPALGNYVGMPDALRLALRSLPWTPGELEAGMAHHTLKHIYQFNKPFAGINSQVIEQAVEKIRHCYNELLGLNAALIRADIRQRFMQHVQLSNRAASQVSEEEQELARSYADGRKILENEFAKSMRYKSIRELTSRSSGLVLKDLKPVWLMSPLSVSDSLPLDQPFFDAVIFDEASQITLEEGVPALYRAPQTIIVGDDRQMPPTDFFSAKAGDPDDLERDEEDDELLSADADSLLTQGARKMNSVMLGWHYRSHSETLISYSNHAFYGAGLLTIPDRSIHSSEKPPISITAPSDAMFTCNALFDRSISFHHLPEGTYAKRGNIAEATYIAHLVRELLLKKTPESIGIVAFSQEQQNAIEAALEALAANDKKFEALLDDAAERTDEGQFTGLFVKNLENVQGDERDIIIMSVCYAPDPRGKMSMHFGPINKKGGEKRLNVIFSRAKKHMAVVSSIRHHQITNVYNAGAGYLRRFLHYAETVSTGHMEQARSILEGLASDKRSVYHRTTDTVILQDIRAQLEQQGFTVSEHVGQSGFRCSLAVKAAPDDKFYALSILVDDDDYYRHENVLEQYYQRPAILESFGWKTMTVYAKDWLHQPQRVMEDILRRLGRAPGAAPLASMIATPAGTTRLTMGDKFWEVAISGAKLFIRQGKSGTKGAIQVKSCVDEADAEKERERLVQEKKAGGWKGMENEEDEGQLELPL</sequence>
<dbReference type="InterPro" id="IPR041677">
    <property type="entry name" value="DNA2/NAM7_AAA_11"/>
</dbReference>
<dbReference type="Pfam" id="PF13195">
    <property type="entry name" value="DUF4011"/>
    <property type="match status" value="1"/>
</dbReference>
<keyword evidence="7" id="KW-1185">Reference proteome</keyword>
<dbReference type="InterPro" id="IPR041679">
    <property type="entry name" value="DNA2/NAM7-like_C"/>
</dbReference>
<dbReference type="OrthoDB" id="9757917at2"/>
<gene>
    <name evidence="6" type="ORF">CCY01nite_48600</name>
</gene>
<dbReference type="CDD" id="cd18808">
    <property type="entry name" value="SF1_C_Upf1"/>
    <property type="match status" value="1"/>
</dbReference>
<dbReference type="EMBL" id="BKAU01000007">
    <property type="protein sequence ID" value="GEP98600.1"/>
    <property type="molecule type" value="Genomic_DNA"/>
</dbReference>
<dbReference type="InterPro" id="IPR049468">
    <property type="entry name" value="Restrct_endonuc-II-like_dom"/>
</dbReference>
<dbReference type="SUPFAM" id="SSF52540">
    <property type="entry name" value="P-loop containing nucleoside triphosphate hydrolases"/>
    <property type="match status" value="1"/>
</dbReference>
<feature type="compositionally biased region" description="Acidic residues" evidence="1">
    <location>
        <begin position="1250"/>
        <end position="1260"/>
    </location>
</feature>
<keyword evidence="6" id="KW-0547">Nucleotide-binding</keyword>
<dbReference type="PANTHER" id="PTHR10887:SF495">
    <property type="entry name" value="HELICASE SENATAXIN ISOFORM X1-RELATED"/>
    <property type="match status" value="1"/>
</dbReference>
<evidence type="ECO:0000313" key="6">
    <source>
        <dbReference type="EMBL" id="GEP98600.1"/>
    </source>
</evidence>
<dbReference type="InterPro" id="IPR027417">
    <property type="entry name" value="P-loop_NTPase"/>
</dbReference>
<proteinExistence type="predicted"/>
<feature type="domain" description="WGR" evidence="2">
    <location>
        <begin position="1670"/>
        <end position="1725"/>
    </location>
</feature>
<dbReference type="InterPro" id="IPR025103">
    <property type="entry name" value="DUF4011"/>
</dbReference>
<dbReference type="Pfam" id="PF05406">
    <property type="entry name" value="WGR"/>
    <property type="match status" value="1"/>
</dbReference>
<dbReference type="PANTHER" id="PTHR10887">
    <property type="entry name" value="DNA2/NAM7 HELICASE FAMILY"/>
    <property type="match status" value="1"/>
</dbReference>
<feature type="domain" description="Restriction endonuclease type II-like" evidence="5">
    <location>
        <begin position="1549"/>
        <end position="1644"/>
    </location>
</feature>
<dbReference type="CDD" id="cd07996">
    <property type="entry name" value="WGR_MMR_like"/>
    <property type="match status" value="1"/>
</dbReference>
<evidence type="ECO:0000313" key="7">
    <source>
        <dbReference type="Proteomes" id="UP000321436"/>
    </source>
</evidence>
<dbReference type="InterPro" id="IPR045055">
    <property type="entry name" value="DNA2/NAM7-like"/>
</dbReference>
<feature type="region of interest" description="Disordered" evidence="1">
    <location>
        <begin position="1240"/>
        <end position="1260"/>
    </location>
</feature>
<evidence type="ECO:0000259" key="4">
    <source>
        <dbReference type="Pfam" id="PF13087"/>
    </source>
</evidence>
<organism evidence="6 7">
    <name type="scientific">Chitinophaga cymbidii</name>
    <dbReference type="NCBI Taxonomy" id="1096750"/>
    <lineage>
        <taxon>Bacteria</taxon>
        <taxon>Pseudomonadati</taxon>
        <taxon>Bacteroidota</taxon>
        <taxon>Chitinophagia</taxon>
        <taxon>Chitinophagales</taxon>
        <taxon>Chitinophagaceae</taxon>
        <taxon>Chitinophaga</taxon>
    </lineage>
</organism>
<dbReference type="Gene3D" id="2.20.140.10">
    <property type="entry name" value="WGR domain"/>
    <property type="match status" value="1"/>
</dbReference>
<dbReference type="Gene3D" id="3.40.50.300">
    <property type="entry name" value="P-loop containing nucleotide triphosphate hydrolases"/>
    <property type="match status" value="3"/>
</dbReference>
<dbReference type="Pfam" id="PF18741">
    <property type="entry name" value="MTES_1575"/>
    <property type="match status" value="1"/>
</dbReference>
<evidence type="ECO:0000259" key="3">
    <source>
        <dbReference type="Pfam" id="PF13086"/>
    </source>
</evidence>